<keyword evidence="2" id="KW-1185">Reference proteome</keyword>
<gene>
    <name evidence="1" type="ORF">AYL99_09619</name>
</gene>
<name>A0A178Z9I5_9EURO</name>
<sequence length="379" mass="41918">MPAPDPRNRRYTCRYWALGPRCPNVDTFDALTCEFAHWDTGRLASALQQPGTCLPWKLYGFCGRGANCWYEHQDTGVTGLYQGTVELYGFELQVADAASRAGFDTFNHEALFDLIWTVKRLALQAGAFNFGGRKPRDPLYPDRYRPSGIGDNTKRRIRAWTIQPPANHTMELKFHPIKPLMRKRPLHQIKEESQIDLSLTSDNACDARDPHGVTSKRQKVVHGSKTLSVSGAHAGYSNALPDRNVPFTSIGTPSMPPSPSARPRANANQRGALATAMVAAAATSPLVPTLPLAPGDEISMQLLAVKTKLGDAGKDMNTCQAAMKALFDKYYHKFDDDKMMEALQKLSGFMNNIYDSGKEGSEEVEKIIASLVDKKSRTL</sequence>
<dbReference type="OrthoDB" id="4142615at2759"/>
<dbReference type="EMBL" id="LVYI01000009">
    <property type="protein sequence ID" value="OAP56440.1"/>
    <property type="molecule type" value="Genomic_DNA"/>
</dbReference>
<evidence type="ECO:0000313" key="1">
    <source>
        <dbReference type="EMBL" id="OAP56440.1"/>
    </source>
</evidence>
<dbReference type="STRING" id="1367422.A0A178Z9I5"/>
<accession>A0A178Z9I5</accession>
<evidence type="ECO:0000313" key="2">
    <source>
        <dbReference type="Proteomes" id="UP000078343"/>
    </source>
</evidence>
<dbReference type="Proteomes" id="UP000078343">
    <property type="component" value="Unassembled WGS sequence"/>
</dbReference>
<reference evidence="1 2" key="1">
    <citation type="submission" date="2016-04" db="EMBL/GenBank/DDBJ databases">
        <title>Draft genome of Fonsecaea erecta CBS 125763.</title>
        <authorList>
            <person name="Weiss V.A."/>
            <person name="Vicente V.A."/>
            <person name="Raittz R.T."/>
            <person name="Moreno L.F."/>
            <person name="De Souza E.M."/>
            <person name="Pedrosa F.O."/>
            <person name="Steffens M.B."/>
            <person name="Faoro H."/>
            <person name="Tadra-Sfeir M.Z."/>
            <person name="Najafzadeh M.J."/>
            <person name="Felipe M.S."/>
            <person name="Teixeira M."/>
            <person name="Sun J."/>
            <person name="Xi L."/>
            <person name="Gomes R."/>
            <person name="De Azevedo C.M."/>
            <person name="Salgado C.G."/>
            <person name="Da Silva M.B."/>
            <person name="Nascimento M.F."/>
            <person name="Queiroz-Telles F."/>
            <person name="Attili D.S."/>
            <person name="Gorbushina A."/>
        </authorList>
    </citation>
    <scope>NUCLEOTIDE SEQUENCE [LARGE SCALE GENOMIC DNA]</scope>
    <source>
        <strain evidence="1 2">CBS 125763</strain>
    </source>
</reference>
<dbReference type="RefSeq" id="XP_018689807.1">
    <property type="nucleotide sequence ID" value="XM_018841126.1"/>
</dbReference>
<dbReference type="GeneID" id="30013787"/>
<proteinExistence type="predicted"/>
<organism evidence="1 2">
    <name type="scientific">Fonsecaea erecta</name>
    <dbReference type="NCBI Taxonomy" id="1367422"/>
    <lineage>
        <taxon>Eukaryota</taxon>
        <taxon>Fungi</taxon>
        <taxon>Dikarya</taxon>
        <taxon>Ascomycota</taxon>
        <taxon>Pezizomycotina</taxon>
        <taxon>Eurotiomycetes</taxon>
        <taxon>Chaetothyriomycetidae</taxon>
        <taxon>Chaetothyriales</taxon>
        <taxon>Herpotrichiellaceae</taxon>
        <taxon>Fonsecaea</taxon>
    </lineage>
</organism>
<evidence type="ECO:0008006" key="3">
    <source>
        <dbReference type="Google" id="ProtNLM"/>
    </source>
</evidence>
<protein>
    <recommendedName>
        <fullName evidence="3">C3H1-type domain-containing protein</fullName>
    </recommendedName>
</protein>
<dbReference type="AlphaFoldDB" id="A0A178Z9I5"/>
<comment type="caution">
    <text evidence="1">The sequence shown here is derived from an EMBL/GenBank/DDBJ whole genome shotgun (WGS) entry which is preliminary data.</text>
</comment>